<dbReference type="EMBL" id="FNDG01000025">
    <property type="protein sequence ID" value="SDI82122.1"/>
    <property type="molecule type" value="Genomic_DNA"/>
</dbReference>
<feature type="domain" description="Filamentation induced by cAMP protein Fic-like C-terminal" evidence="2">
    <location>
        <begin position="413"/>
        <end position="471"/>
    </location>
</feature>
<dbReference type="GO" id="GO:0004386">
    <property type="term" value="F:helicase activity"/>
    <property type="evidence" value="ECO:0007669"/>
    <property type="project" value="UniProtKB-KW"/>
</dbReference>
<dbReference type="PANTHER" id="PTHR30595:SF6">
    <property type="entry name" value="SCHLAFEN ALBA-2 DOMAIN-CONTAINING PROTEIN"/>
    <property type="match status" value="1"/>
</dbReference>
<evidence type="ECO:0000259" key="1">
    <source>
        <dbReference type="Pfam" id="PF04326"/>
    </source>
</evidence>
<dbReference type="Gene3D" id="3.30.950.30">
    <property type="entry name" value="Schlafen, AAA domain"/>
    <property type="match status" value="1"/>
</dbReference>
<dbReference type="Gene3D" id="3.30.565.60">
    <property type="match status" value="1"/>
</dbReference>
<accession>A0A1G8NPP9</accession>
<dbReference type="RefSeq" id="WP_084308436.1">
    <property type="nucleotide sequence ID" value="NZ_FNDG01000025.1"/>
</dbReference>
<reference evidence="3 4" key="1">
    <citation type="submission" date="2016-10" db="EMBL/GenBank/DDBJ databases">
        <authorList>
            <person name="de Groot N.N."/>
        </authorList>
    </citation>
    <scope>NUCLEOTIDE SEQUENCE [LARGE SCALE GENOMIC DNA]</scope>
    <source>
        <strain evidence="3 4">LMG 18387</strain>
    </source>
</reference>
<keyword evidence="3" id="KW-0067">ATP-binding</keyword>
<feature type="domain" description="Schlafen AlbA-2" evidence="1">
    <location>
        <begin position="13"/>
        <end position="128"/>
    </location>
</feature>
<dbReference type="InterPro" id="IPR038475">
    <property type="entry name" value="RecG_C_sf"/>
</dbReference>
<evidence type="ECO:0000313" key="3">
    <source>
        <dbReference type="EMBL" id="SDI82122.1"/>
    </source>
</evidence>
<dbReference type="Proteomes" id="UP000198606">
    <property type="component" value="Unassembled WGS sequence"/>
</dbReference>
<proteinExistence type="predicted"/>
<dbReference type="AlphaFoldDB" id="A0A1G8NPP9"/>
<name>A0A1G8NPP9_9GAMM</name>
<dbReference type="Pfam" id="PF04326">
    <property type="entry name" value="SLFN_AlbA_2"/>
    <property type="match status" value="1"/>
</dbReference>
<protein>
    <submittedName>
        <fullName evidence="3">ATP-dependent DNA helicase RecG</fullName>
    </submittedName>
</protein>
<evidence type="ECO:0000313" key="4">
    <source>
        <dbReference type="Proteomes" id="UP000198606"/>
    </source>
</evidence>
<evidence type="ECO:0000259" key="2">
    <source>
        <dbReference type="Pfam" id="PF21247"/>
    </source>
</evidence>
<dbReference type="PANTHER" id="PTHR30595">
    <property type="entry name" value="GLPR-RELATED TRANSCRIPTIONAL REPRESSOR"/>
    <property type="match status" value="1"/>
</dbReference>
<gene>
    <name evidence="3" type="ORF">SAMN05216588_12574</name>
</gene>
<dbReference type="Pfam" id="PF21247">
    <property type="entry name" value="Fic-like_C"/>
    <property type="match status" value="1"/>
</dbReference>
<dbReference type="STRING" id="29435.SAMN05216588_12574"/>
<keyword evidence="3" id="KW-0378">Hydrolase</keyword>
<keyword evidence="3" id="KW-0547">Nucleotide-binding</keyword>
<organism evidence="3 4">
    <name type="scientific">Phytopseudomonas flavescens</name>
    <dbReference type="NCBI Taxonomy" id="29435"/>
    <lineage>
        <taxon>Bacteria</taxon>
        <taxon>Pseudomonadati</taxon>
        <taxon>Pseudomonadota</taxon>
        <taxon>Gammaproteobacteria</taxon>
        <taxon>Pseudomonadales</taxon>
        <taxon>Pseudomonadaceae</taxon>
        <taxon>Phytopseudomonas</taxon>
    </lineage>
</organism>
<dbReference type="InterPro" id="IPR038461">
    <property type="entry name" value="Schlafen_AlbA_2_dom_sf"/>
</dbReference>
<keyword evidence="3" id="KW-0347">Helicase</keyword>
<dbReference type="InterPro" id="IPR049514">
    <property type="entry name" value="Fic-like_C"/>
</dbReference>
<sequence>MMQPIEQLLQQAENKQLEFKRDLSSPKPLLKALVAFANTAGGQRIIGVADNGDIVGVDDPLAEEERLGSLIADSIAPRLLPNIELLTVEGKTLLRVEVFLSSSRPRYLKALGPEHGVLVRQGSSNRQADVRLIAELGRLAAGETFDAMPMPELSLDDLDLPAMQQQFGASVALDEQKLLTLKLLTRYQGRLVPTKGAVLLFGKHRQLHFDDAWIQCGRFRGTDKVDIFDQSEIHDYLPQAVDSIELFLKKHAFKSAEFTAMRRTDVWSIPLTMLREAVINALVHSDYSQRGSPIRIAFFDDRIEIESPGMLLPGMTVEDMKNGVSMIRNPVIARVFRELKLIEQWGSGVKRIFAEAVALGLPEPQIQEIANRVRFIIALAAPVSVTPSQADSLTRSQQESRLESRLESKLAARVVMLLRHQPLGKAALAEQLGHKSVSGELHKQIKRLLELAVIEMTLPDKPNSHLQKYRLLDASLTKDDA</sequence>
<dbReference type="Pfam" id="PF13749">
    <property type="entry name" value="HATPase_c_4"/>
    <property type="match status" value="1"/>
</dbReference>
<dbReference type="InterPro" id="IPR007421">
    <property type="entry name" value="Schlafen_AlbA_2_dom"/>
</dbReference>